<dbReference type="InterPro" id="IPR036390">
    <property type="entry name" value="WH_DNA-bd_sf"/>
</dbReference>
<comment type="subcellular location">
    <subcellularLocation>
        <location evidence="2">Chromosome</location>
    </subcellularLocation>
    <subcellularLocation>
        <location evidence="1 6">Nucleus</location>
    </subcellularLocation>
</comment>
<accession>A0A5A7PAK8</accession>
<dbReference type="PROSITE" id="PS51504">
    <property type="entry name" value="H15"/>
    <property type="match status" value="1"/>
</dbReference>
<evidence type="ECO:0000313" key="10">
    <source>
        <dbReference type="Proteomes" id="UP000325081"/>
    </source>
</evidence>
<feature type="compositionally biased region" description="Basic residues" evidence="7">
    <location>
        <begin position="349"/>
        <end position="360"/>
    </location>
</feature>
<feature type="region of interest" description="Disordered" evidence="7">
    <location>
        <begin position="92"/>
        <end position="145"/>
    </location>
</feature>
<dbReference type="GO" id="GO:0030261">
    <property type="term" value="P:chromosome condensation"/>
    <property type="evidence" value="ECO:0007669"/>
    <property type="project" value="TreeGrafter"/>
</dbReference>
<dbReference type="PRINTS" id="PR00624">
    <property type="entry name" value="HISTONEH5"/>
</dbReference>
<dbReference type="SUPFAM" id="SSF46785">
    <property type="entry name" value="Winged helix' DNA-binding domain"/>
    <property type="match status" value="1"/>
</dbReference>
<evidence type="ECO:0000256" key="2">
    <source>
        <dbReference type="ARBA" id="ARBA00004286"/>
    </source>
</evidence>
<name>A0A5A7PAK8_STRAF</name>
<proteinExistence type="inferred from homology"/>
<dbReference type="GO" id="GO:0000786">
    <property type="term" value="C:nucleosome"/>
    <property type="evidence" value="ECO:0007669"/>
    <property type="project" value="InterPro"/>
</dbReference>
<feature type="region of interest" description="Disordered" evidence="7">
    <location>
        <begin position="201"/>
        <end position="360"/>
    </location>
</feature>
<dbReference type="EMBL" id="BKCP01004224">
    <property type="protein sequence ID" value="GER29712.1"/>
    <property type="molecule type" value="Genomic_DNA"/>
</dbReference>
<dbReference type="PANTHER" id="PTHR11467">
    <property type="entry name" value="HISTONE H1"/>
    <property type="match status" value="1"/>
</dbReference>
<dbReference type="AlphaFoldDB" id="A0A5A7PAK8"/>
<feature type="domain" description="H15" evidence="8">
    <location>
        <begin position="141"/>
        <end position="210"/>
    </location>
</feature>
<dbReference type="Proteomes" id="UP000325081">
    <property type="component" value="Unassembled WGS sequence"/>
</dbReference>
<evidence type="ECO:0000256" key="7">
    <source>
        <dbReference type="SAM" id="MobiDB-lite"/>
    </source>
</evidence>
<protein>
    <submittedName>
        <fullName evidence="9">Histone H1</fullName>
    </submittedName>
</protein>
<dbReference type="OrthoDB" id="1110759at2759"/>
<dbReference type="GO" id="GO:0003690">
    <property type="term" value="F:double-stranded DNA binding"/>
    <property type="evidence" value="ECO:0007669"/>
    <property type="project" value="TreeGrafter"/>
</dbReference>
<gene>
    <name evidence="9" type="ORF">STAS_05603</name>
</gene>
<feature type="compositionally biased region" description="Low complexity" evidence="7">
    <location>
        <begin position="209"/>
        <end position="233"/>
    </location>
</feature>
<feature type="compositionally biased region" description="Basic and acidic residues" evidence="7">
    <location>
        <begin position="111"/>
        <end position="120"/>
    </location>
</feature>
<evidence type="ECO:0000256" key="3">
    <source>
        <dbReference type="ARBA" id="ARBA00022454"/>
    </source>
</evidence>
<dbReference type="Gene3D" id="1.10.10.10">
    <property type="entry name" value="Winged helix-like DNA-binding domain superfamily/Winged helix DNA-binding domain"/>
    <property type="match status" value="1"/>
</dbReference>
<evidence type="ECO:0000256" key="6">
    <source>
        <dbReference type="RuleBase" id="RU003894"/>
    </source>
</evidence>
<dbReference type="CDD" id="cd00073">
    <property type="entry name" value="H15"/>
    <property type="match status" value="1"/>
</dbReference>
<dbReference type="GO" id="GO:0045910">
    <property type="term" value="P:negative regulation of DNA recombination"/>
    <property type="evidence" value="ECO:0007669"/>
    <property type="project" value="TreeGrafter"/>
</dbReference>
<comment type="caution">
    <text evidence="9">The sequence shown here is derived from an EMBL/GenBank/DDBJ whole genome shotgun (WGS) entry which is preliminary data.</text>
</comment>
<dbReference type="InterPro" id="IPR005818">
    <property type="entry name" value="Histone_H1/H5_H15"/>
</dbReference>
<dbReference type="GO" id="GO:0005634">
    <property type="term" value="C:nucleus"/>
    <property type="evidence" value="ECO:0007669"/>
    <property type="project" value="UniProtKB-SubCell"/>
</dbReference>
<reference evidence="10" key="1">
    <citation type="journal article" date="2019" name="Curr. Biol.">
        <title>Genome Sequence of Striga asiatica Provides Insight into the Evolution of Plant Parasitism.</title>
        <authorList>
            <person name="Yoshida S."/>
            <person name="Kim S."/>
            <person name="Wafula E.K."/>
            <person name="Tanskanen J."/>
            <person name="Kim Y.M."/>
            <person name="Honaas L."/>
            <person name="Yang Z."/>
            <person name="Spallek T."/>
            <person name="Conn C.E."/>
            <person name="Ichihashi Y."/>
            <person name="Cheong K."/>
            <person name="Cui S."/>
            <person name="Der J.P."/>
            <person name="Gundlach H."/>
            <person name="Jiao Y."/>
            <person name="Hori C."/>
            <person name="Ishida J.K."/>
            <person name="Kasahara H."/>
            <person name="Kiba T."/>
            <person name="Kim M.S."/>
            <person name="Koo N."/>
            <person name="Laohavisit A."/>
            <person name="Lee Y.H."/>
            <person name="Lumba S."/>
            <person name="McCourt P."/>
            <person name="Mortimer J.C."/>
            <person name="Mutuku J.M."/>
            <person name="Nomura T."/>
            <person name="Sasaki-Sekimoto Y."/>
            <person name="Seto Y."/>
            <person name="Wang Y."/>
            <person name="Wakatake T."/>
            <person name="Sakakibara H."/>
            <person name="Demura T."/>
            <person name="Yamaguchi S."/>
            <person name="Yoneyama K."/>
            <person name="Manabe R.I."/>
            <person name="Nelson D.C."/>
            <person name="Schulman A.H."/>
            <person name="Timko M.P."/>
            <person name="dePamphilis C.W."/>
            <person name="Choi D."/>
            <person name="Shirasu K."/>
        </authorList>
    </citation>
    <scope>NUCLEOTIDE SEQUENCE [LARGE SCALE GENOMIC DNA]</scope>
    <source>
        <strain evidence="10">cv. UVA1</strain>
    </source>
</reference>
<evidence type="ECO:0000256" key="1">
    <source>
        <dbReference type="ARBA" id="ARBA00004123"/>
    </source>
</evidence>
<evidence type="ECO:0000259" key="8">
    <source>
        <dbReference type="PROSITE" id="PS51504"/>
    </source>
</evidence>
<feature type="compositionally biased region" description="Low complexity" evidence="7">
    <location>
        <begin position="92"/>
        <end position="101"/>
    </location>
</feature>
<dbReference type="InterPro" id="IPR005819">
    <property type="entry name" value="H1/H5"/>
</dbReference>
<dbReference type="InterPro" id="IPR036388">
    <property type="entry name" value="WH-like_DNA-bd_sf"/>
</dbReference>
<keyword evidence="5 6" id="KW-0539">Nucleus</keyword>
<dbReference type="GO" id="GO:0030527">
    <property type="term" value="F:structural constituent of chromatin"/>
    <property type="evidence" value="ECO:0007669"/>
    <property type="project" value="InterPro"/>
</dbReference>
<dbReference type="GO" id="GO:0031492">
    <property type="term" value="F:nucleosomal DNA binding"/>
    <property type="evidence" value="ECO:0007669"/>
    <property type="project" value="TreeGrafter"/>
</dbReference>
<keyword evidence="3 6" id="KW-0158">Chromosome</keyword>
<organism evidence="9 10">
    <name type="scientific">Striga asiatica</name>
    <name type="common">Asiatic witchweed</name>
    <name type="synonym">Buchnera asiatica</name>
    <dbReference type="NCBI Taxonomy" id="4170"/>
    <lineage>
        <taxon>Eukaryota</taxon>
        <taxon>Viridiplantae</taxon>
        <taxon>Streptophyta</taxon>
        <taxon>Embryophyta</taxon>
        <taxon>Tracheophyta</taxon>
        <taxon>Spermatophyta</taxon>
        <taxon>Magnoliopsida</taxon>
        <taxon>eudicotyledons</taxon>
        <taxon>Gunneridae</taxon>
        <taxon>Pentapetalae</taxon>
        <taxon>asterids</taxon>
        <taxon>lamiids</taxon>
        <taxon>Lamiales</taxon>
        <taxon>Orobanchaceae</taxon>
        <taxon>Buchnereae</taxon>
        <taxon>Striga</taxon>
    </lineage>
</organism>
<evidence type="ECO:0000313" key="9">
    <source>
        <dbReference type="EMBL" id="GER29712.1"/>
    </source>
</evidence>
<evidence type="ECO:0000256" key="5">
    <source>
        <dbReference type="ARBA" id="ARBA00023242"/>
    </source>
</evidence>
<comment type="similarity">
    <text evidence="6">Belongs to the histone H1/H5 family.</text>
</comment>
<dbReference type="SMART" id="SM00526">
    <property type="entry name" value="H15"/>
    <property type="match status" value="1"/>
</dbReference>
<feature type="compositionally biased region" description="Low complexity" evidence="7">
    <location>
        <begin position="285"/>
        <end position="295"/>
    </location>
</feature>
<dbReference type="Pfam" id="PF00538">
    <property type="entry name" value="Linker_histone"/>
    <property type="match status" value="1"/>
</dbReference>
<feature type="compositionally biased region" description="Basic residues" evidence="7">
    <location>
        <begin position="270"/>
        <end position="284"/>
    </location>
</feature>
<feature type="compositionally biased region" description="Basic residues" evidence="7">
    <location>
        <begin position="121"/>
        <end position="139"/>
    </location>
</feature>
<keyword evidence="10" id="KW-1185">Reference proteome</keyword>
<sequence>MCENRYMLHQNLDFDHFIFQMQISLTTNNQSTNEHSHENLRNFLQAFSFSYLKLPVFSSETHPKIPPPVDLYSNCNKTLTLSVEDNSIMATTEEPIIPTTEPEAEPPTAEEPAKEEDPAPKPKKAAPAKKIPAPRKRSGATHPPYFEMVKDAIETLKERTGSSQYAITKFIEEKQKNLPPNFKKLLLIQLKKFVAAGKLNKVKNSYKLPPARAPRSAAASPTTKKKPAAAAAKSKAKPKPKASAAAAKDKKAVASKSKAKPKAAAAKPKPASKAKPAAKVKPAAKSKAVSPAKPKAAPKRKAPEKSKAEKKPPAKAARTSTRLTPGKKAPAAAPAKKALATKAKTAKSPAKKASARKGRK</sequence>
<evidence type="ECO:0000256" key="4">
    <source>
        <dbReference type="ARBA" id="ARBA00023125"/>
    </source>
</evidence>
<feature type="compositionally biased region" description="Low complexity" evidence="7">
    <location>
        <begin position="323"/>
        <end position="348"/>
    </location>
</feature>
<dbReference type="PANTHER" id="PTHR11467:SF131">
    <property type="entry name" value="HISTONE H1"/>
    <property type="match status" value="1"/>
</dbReference>
<feature type="compositionally biased region" description="Basic and acidic residues" evidence="7">
    <location>
        <begin position="301"/>
        <end position="312"/>
    </location>
</feature>
<dbReference type="GO" id="GO:0006334">
    <property type="term" value="P:nucleosome assembly"/>
    <property type="evidence" value="ECO:0007669"/>
    <property type="project" value="InterPro"/>
</dbReference>
<keyword evidence="4 6" id="KW-0238">DNA-binding</keyword>